<keyword evidence="14 19" id="KW-0472">Membrane</keyword>
<evidence type="ECO:0000256" key="1">
    <source>
        <dbReference type="ARBA" id="ARBA00001007"/>
    </source>
</evidence>
<protein>
    <recommendedName>
        <fullName evidence="7">CDP-diacylglycerol pyrophosphatase</fullName>
        <ecNumber evidence="6">3.6.1.26</ecNumber>
    </recommendedName>
    <alternativeName>
        <fullName evidence="17">CDP-diacylglycerol phosphatidylhydrolase</fullName>
    </alternativeName>
    <alternativeName>
        <fullName evidence="18">CDP-diglyceride hydrolase</fullName>
    </alternativeName>
</protein>
<dbReference type="STRING" id="988801.SAMN05216522_109141"/>
<evidence type="ECO:0000256" key="11">
    <source>
        <dbReference type="ARBA" id="ARBA00022801"/>
    </source>
</evidence>
<comment type="subcellular location">
    <subcellularLocation>
        <location evidence="2">Cell membrane</location>
        <topology evidence="2">Single-pass membrane protein</topology>
    </subcellularLocation>
</comment>
<comment type="pathway">
    <text evidence="4">Lipid metabolism.</text>
</comment>
<reference evidence="21" key="1">
    <citation type="submission" date="2016-10" db="EMBL/GenBank/DDBJ databases">
        <authorList>
            <person name="Varghese N."/>
            <person name="Submissions S."/>
        </authorList>
    </citation>
    <scope>NUCLEOTIDE SEQUENCE [LARGE SCALE GENOMIC DNA]</scope>
    <source>
        <strain evidence="21">8N4</strain>
    </source>
</reference>
<dbReference type="RefSeq" id="WP_177173143.1">
    <property type="nucleotide sequence ID" value="NZ_FOGC01000009.1"/>
</dbReference>
<comment type="pathway">
    <text evidence="3">Phospholipid metabolism; CDP-diacylglycerol degradation; phosphatidate from CDP-diacylglycerol: step 1/1.</text>
</comment>
<dbReference type="Gene3D" id="3.30.428.30">
    <property type="entry name" value="HIT family - CDH-like"/>
    <property type="match status" value="1"/>
</dbReference>
<dbReference type="AlphaFoldDB" id="A0A1H9KHW3"/>
<keyword evidence="13" id="KW-0443">Lipid metabolism</keyword>
<dbReference type="NCBIfam" id="NF003986">
    <property type="entry name" value="PRK05471.1-5"/>
    <property type="match status" value="1"/>
</dbReference>
<comment type="similarity">
    <text evidence="5">Belongs to the Cdh family.</text>
</comment>
<sequence length="249" mass="28314">MNWVVIKRLCLVSIIGIMVYGTWRGYALHRNSDALWKIVSRQCVPHQQQQHSPAPCQQVDLSQAYALLKDKIGVAQYLLIPTDKVSGIESDKLLAATTPNYFSLAWSLMPQVSQRLEKPIPNTLLSLAINSKWGRSQNQLHIHMSCLRGDVRQRLAEKQQTLTDQWQPLLLLNHSYWVRTLSLEQLNSRSLFQRVFTELPDIDPSSGREGIAVTMLADGRLVILVLRTNWMKGILGSAEELQDHQCHAV</sequence>
<feature type="transmembrane region" description="Helical" evidence="19">
    <location>
        <begin position="6"/>
        <end position="23"/>
    </location>
</feature>
<keyword evidence="15" id="KW-0594">Phospholipid biosynthesis</keyword>
<keyword evidence="21" id="KW-1185">Reference proteome</keyword>
<dbReference type="EMBL" id="FOGC01000009">
    <property type="protein sequence ID" value="SEQ98720.1"/>
    <property type="molecule type" value="Genomic_DNA"/>
</dbReference>
<evidence type="ECO:0000256" key="7">
    <source>
        <dbReference type="ARBA" id="ARBA00019608"/>
    </source>
</evidence>
<name>A0A1H9KHW3_9GAMM</name>
<evidence type="ECO:0000256" key="19">
    <source>
        <dbReference type="SAM" id="Phobius"/>
    </source>
</evidence>
<comment type="catalytic activity">
    <reaction evidence="1">
        <text>a CDP-1,2-diacyl-sn-glycerol + H2O = a 1,2-diacyl-sn-glycero-3-phosphate + CMP + 2 H(+)</text>
        <dbReference type="Rhea" id="RHEA:15221"/>
        <dbReference type="ChEBI" id="CHEBI:15377"/>
        <dbReference type="ChEBI" id="CHEBI:15378"/>
        <dbReference type="ChEBI" id="CHEBI:58332"/>
        <dbReference type="ChEBI" id="CHEBI:58608"/>
        <dbReference type="ChEBI" id="CHEBI:60377"/>
        <dbReference type="EC" id="3.6.1.26"/>
    </reaction>
</comment>
<evidence type="ECO:0000256" key="10">
    <source>
        <dbReference type="ARBA" id="ARBA00022692"/>
    </source>
</evidence>
<keyword evidence="12 19" id="KW-1133">Transmembrane helix</keyword>
<keyword evidence="10 19" id="KW-0812">Transmembrane</keyword>
<dbReference type="GO" id="GO:0008715">
    <property type="term" value="F:CDP-diacylglycerol diphosphatase activity"/>
    <property type="evidence" value="ECO:0007669"/>
    <property type="project" value="UniProtKB-EC"/>
</dbReference>
<evidence type="ECO:0000256" key="2">
    <source>
        <dbReference type="ARBA" id="ARBA00004162"/>
    </source>
</evidence>
<dbReference type="EC" id="3.6.1.26" evidence="6"/>
<evidence type="ECO:0000256" key="13">
    <source>
        <dbReference type="ARBA" id="ARBA00023098"/>
    </source>
</evidence>
<evidence type="ECO:0000256" key="8">
    <source>
        <dbReference type="ARBA" id="ARBA00022475"/>
    </source>
</evidence>
<evidence type="ECO:0000256" key="3">
    <source>
        <dbReference type="ARBA" id="ARBA00004927"/>
    </source>
</evidence>
<evidence type="ECO:0000256" key="6">
    <source>
        <dbReference type="ARBA" id="ARBA00012375"/>
    </source>
</evidence>
<evidence type="ECO:0000256" key="18">
    <source>
        <dbReference type="ARBA" id="ARBA00032892"/>
    </source>
</evidence>
<organism evidence="20 21">
    <name type="scientific">Rosenbergiella nectarea</name>
    <dbReference type="NCBI Taxonomy" id="988801"/>
    <lineage>
        <taxon>Bacteria</taxon>
        <taxon>Pseudomonadati</taxon>
        <taxon>Pseudomonadota</taxon>
        <taxon>Gammaproteobacteria</taxon>
        <taxon>Enterobacterales</taxon>
        <taxon>Erwiniaceae</taxon>
        <taxon>Rosenbergiella</taxon>
    </lineage>
</organism>
<keyword evidence="9" id="KW-0444">Lipid biosynthesis</keyword>
<dbReference type="GO" id="GO:0046342">
    <property type="term" value="P:CDP-diacylglycerol catabolic process"/>
    <property type="evidence" value="ECO:0007669"/>
    <property type="project" value="UniProtKB-UniPathway"/>
</dbReference>
<evidence type="ECO:0000256" key="17">
    <source>
        <dbReference type="ARBA" id="ARBA00032888"/>
    </source>
</evidence>
<keyword evidence="8" id="KW-1003">Cell membrane</keyword>
<dbReference type="Pfam" id="PF02611">
    <property type="entry name" value="CDH"/>
    <property type="match status" value="1"/>
</dbReference>
<evidence type="ECO:0000256" key="16">
    <source>
        <dbReference type="ARBA" id="ARBA00023264"/>
    </source>
</evidence>
<dbReference type="GO" id="GO:0005886">
    <property type="term" value="C:plasma membrane"/>
    <property type="evidence" value="ECO:0007669"/>
    <property type="project" value="UniProtKB-SubCell"/>
</dbReference>
<evidence type="ECO:0000256" key="4">
    <source>
        <dbReference type="ARBA" id="ARBA00005189"/>
    </source>
</evidence>
<keyword evidence="11" id="KW-0378">Hydrolase</keyword>
<keyword evidence="16" id="KW-1208">Phospholipid metabolism</keyword>
<evidence type="ECO:0000256" key="5">
    <source>
        <dbReference type="ARBA" id="ARBA00006435"/>
    </source>
</evidence>
<dbReference type="PIRSF" id="PIRSF001273">
    <property type="entry name" value="CDH"/>
    <property type="match status" value="1"/>
</dbReference>
<dbReference type="InterPro" id="IPR036265">
    <property type="entry name" value="HIT-like_sf"/>
</dbReference>
<dbReference type="Proteomes" id="UP000242515">
    <property type="component" value="Unassembled WGS sequence"/>
</dbReference>
<dbReference type="InterPro" id="IPR003763">
    <property type="entry name" value="CDP-diacylglyc_Pase"/>
</dbReference>
<evidence type="ECO:0000256" key="9">
    <source>
        <dbReference type="ARBA" id="ARBA00022516"/>
    </source>
</evidence>
<dbReference type="GO" id="GO:0008654">
    <property type="term" value="P:phospholipid biosynthetic process"/>
    <property type="evidence" value="ECO:0007669"/>
    <property type="project" value="UniProtKB-KW"/>
</dbReference>
<dbReference type="SUPFAM" id="SSF54197">
    <property type="entry name" value="HIT-like"/>
    <property type="match status" value="1"/>
</dbReference>
<gene>
    <name evidence="20" type="ORF">SAMN05216522_109141</name>
</gene>
<evidence type="ECO:0000313" key="21">
    <source>
        <dbReference type="Proteomes" id="UP000242515"/>
    </source>
</evidence>
<evidence type="ECO:0000256" key="12">
    <source>
        <dbReference type="ARBA" id="ARBA00022989"/>
    </source>
</evidence>
<dbReference type="UniPathway" id="UPA00609">
    <property type="reaction ID" value="UER00664"/>
</dbReference>
<accession>A0A1H9KHW3</accession>
<evidence type="ECO:0000256" key="14">
    <source>
        <dbReference type="ARBA" id="ARBA00023136"/>
    </source>
</evidence>
<proteinExistence type="inferred from homology"/>
<evidence type="ECO:0000313" key="20">
    <source>
        <dbReference type="EMBL" id="SEQ98720.1"/>
    </source>
</evidence>
<evidence type="ECO:0000256" key="15">
    <source>
        <dbReference type="ARBA" id="ARBA00023209"/>
    </source>
</evidence>